<dbReference type="Gene3D" id="1.10.10.10">
    <property type="entry name" value="Winged helix-like DNA-binding domain superfamily/Winged helix DNA-binding domain"/>
    <property type="match status" value="1"/>
</dbReference>
<comment type="similarity">
    <text evidence="1">Belongs to the sigma-70 factor family. ECF subfamily.</text>
</comment>
<dbReference type="InterPro" id="IPR013324">
    <property type="entry name" value="RNA_pol_sigma_r3/r4-like"/>
</dbReference>
<dbReference type="InterPro" id="IPR013249">
    <property type="entry name" value="RNA_pol_sigma70_r4_t2"/>
</dbReference>
<dbReference type="GO" id="GO:0016987">
    <property type="term" value="F:sigma factor activity"/>
    <property type="evidence" value="ECO:0007669"/>
    <property type="project" value="UniProtKB-KW"/>
</dbReference>
<feature type="domain" description="RNA polymerase sigma-70 region 2" evidence="5">
    <location>
        <begin position="30"/>
        <end position="96"/>
    </location>
</feature>
<dbReference type="OrthoDB" id="9780326at2"/>
<dbReference type="InterPro" id="IPR036388">
    <property type="entry name" value="WH-like_DNA-bd_sf"/>
</dbReference>
<proteinExistence type="inferred from homology"/>
<dbReference type="HOGENOM" id="CLU_047691_3_0_6"/>
<dbReference type="SUPFAM" id="SSF88659">
    <property type="entry name" value="Sigma3 and sigma4 domains of RNA polymerase sigma factors"/>
    <property type="match status" value="1"/>
</dbReference>
<evidence type="ECO:0000313" key="7">
    <source>
        <dbReference type="EMBL" id="AFJ01305.1"/>
    </source>
</evidence>
<dbReference type="RefSeq" id="WP_014702755.1">
    <property type="nucleotide sequence ID" value="NC_017856.1"/>
</dbReference>
<dbReference type="InterPro" id="IPR039425">
    <property type="entry name" value="RNA_pol_sigma-70-like"/>
</dbReference>
<dbReference type="Pfam" id="PF04542">
    <property type="entry name" value="Sigma70_r2"/>
    <property type="match status" value="1"/>
</dbReference>
<dbReference type="InterPro" id="IPR013325">
    <property type="entry name" value="RNA_pol_sigma_r2"/>
</dbReference>
<keyword evidence="8" id="KW-1185">Reference proteome</keyword>
<dbReference type="eggNOG" id="COG1595">
    <property type="taxonomic scope" value="Bacteria"/>
</dbReference>
<reference evidence="7 8" key="1">
    <citation type="journal article" date="2012" name="J. Bacteriol.">
        <title>Complete genome sequences of Methylophaga sp. strain JAM1 and Methylophaga sp. strain JAM7.</title>
        <authorList>
            <person name="Villeneuve C."/>
            <person name="Martineau C."/>
            <person name="Mauffrey F."/>
            <person name="Villemur R."/>
        </authorList>
    </citation>
    <scope>NUCLEOTIDE SEQUENCE [LARGE SCALE GENOMIC DNA]</scope>
    <source>
        <strain evidence="7 8">JAM7</strain>
    </source>
</reference>
<dbReference type="GO" id="GO:0006352">
    <property type="term" value="P:DNA-templated transcription initiation"/>
    <property type="evidence" value="ECO:0007669"/>
    <property type="project" value="InterPro"/>
</dbReference>
<dbReference type="EMBL" id="CP003380">
    <property type="protein sequence ID" value="AFJ01305.1"/>
    <property type="molecule type" value="Genomic_DNA"/>
</dbReference>
<evidence type="ECO:0000256" key="4">
    <source>
        <dbReference type="ARBA" id="ARBA00023163"/>
    </source>
</evidence>
<dbReference type="InterPro" id="IPR007627">
    <property type="entry name" value="RNA_pol_sigma70_r2"/>
</dbReference>
<evidence type="ECO:0000256" key="1">
    <source>
        <dbReference type="ARBA" id="ARBA00010641"/>
    </source>
</evidence>
<feature type="domain" description="RNA polymerase sigma factor 70 region 4 type 2" evidence="6">
    <location>
        <begin position="142"/>
        <end position="189"/>
    </location>
</feature>
<name>I1YEG2_METFJ</name>
<dbReference type="Pfam" id="PF08281">
    <property type="entry name" value="Sigma70_r4_2"/>
    <property type="match status" value="1"/>
</dbReference>
<gene>
    <name evidence="7" type="ordered locus">Q7C_124</name>
</gene>
<dbReference type="Proteomes" id="UP000009145">
    <property type="component" value="Chromosome"/>
</dbReference>
<dbReference type="InterPro" id="IPR014284">
    <property type="entry name" value="RNA_pol_sigma-70_dom"/>
</dbReference>
<evidence type="ECO:0000256" key="3">
    <source>
        <dbReference type="ARBA" id="ARBA00023082"/>
    </source>
</evidence>
<evidence type="ECO:0000259" key="5">
    <source>
        <dbReference type="Pfam" id="PF04542"/>
    </source>
</evidence>
<dbReference type="NCBIfam" id="TIGR02937">
    <property type="entry name" value="sigma70-ECF"/>
    <property type="match status" value="1"/>
</dbReference>
<keyword evidence="4" id="KW-0804">Transcription</keyword>
<dbReference type="PANTHER" id="PTHR43133:SF53">
    <property type="entry name" value="ECF RNA POLYMERASE SIGMA-E FACTOR"/>
    <property type="match status" value="1"/>
</dbReference>
<organism evidence="7 8">
    <name type="scientific">Methylophaga frappieri (strain ATCC BAA-2434 / DSM 25690 / JAM7)</name>
    <dbReference type="NCBI Taxonomy" id="754477"/>
    <lineage>
        <taxon>Bacteria</taxon>
        <taxon>Pseudomonadati</taxon>
        <taxon>Pseudomonadota</taxon>
        <taxon>Gammaproteobacteria</taxon>
        <taxon>Thiotrichales</taxon>
        <taxon>Piscirickettsiaceae</taxon>
        <taxon>Methylophaga</taxon>
    </lineage>
</organism>
<evidence type="ECO:0000256" key="2">
    <source>
        <dbReference type="ARBA" id="ARBA00023015"/>
    </source>
</evidence>
<evidence type="ECO:0000259" key="6">
    <source>
        <dbReference type="Pfam" id="PF08281"/>
    </source>
</evidence>
<dbReference type="GO" id="GO:0003677">
    <property type="term" value="F:DNA binding"/>
    <property type="evidence" value="ECO:0007669"/>
    <property type="project" value="InterPro"/>
</dbReference>
<accession>I1YEG2</accession>
<dbReference type="KEGG" id="mec:Q7C_124"/>
<keyword evidence="3" id="KW-0731">Sigma factor</keyword>
<dbReference type="STRING" id="754477.Q7C_124"/>
<dbReference type="Gene3D" id="1.10.1740.10">
    <property type="match status" value="1"/>
</dbReference>
<dbReference type="AlphaFoldDB" id="I1YEG2"/>
<dbReference type="CDD" id="cd06171">
    <property type="entry name" value="Sigma70_r4"/>
    <property type="match status" value="1"/>
</dbReference>
<dbReference type="SUPFAM" id="SSF88946">
    <property type="entry name" value="Sigma2 domain of RNA polymerase sigma factors"/>
    <property type="match status" value="1"/>
</dbReference>
<dbReference type="PATRIC" id="fig|754477.3.peg.123"/>
<dbReference type="PANTHER" id="PTHR43133">
    <property type="entry name" value="RNA POLYMERASE ECF-TYPE SIGMA FACTO"/>
    <property type="match status" value="1"/>
</dbReference>
<evidence type="ECO:0000313" key="8">
    <source>
        <dbReference type="Proteomes" id="UP000009145"/>
    </source>
</evidence>
<protein>
    <submittedName>
        <fullName evidence="7">RNA polymerase sigma factor RpoE</fullName>
    </submittedName>
</protein>
<sequence>MHSADSQPYDNEAELIKALLSNEATAFEYLVARYHMQMRTVASAIIGEAFADDVVQDAWISAITNLPTFAGRSRLSTWLMQIVANGAKTRLRKEKRQVSLDKDWQAIDEEFDHRQHWRQDVLPWDIDTPEALATNQQLVAIIEKAFIALPAMQRAVIEMHDLHQMPMPEICNILDVSASNARVLLHRARHFVRQKITQFQEQA</sequence>
<keyword evidence="2" id="KW-0805">Transcription regulation</keyword>